<comment type="subcellular location">
    <subcellularLocation>
        <location evidence="1">Membrane</location>
        <topology evidence="1">Multi-pass membrane protein</topology>
    </subcellularLocation>
</comment>
<dbReference type="Proteomes" id="UP000509301">
    <property type="component" value="Chromosome"/>
</dbReference>
<dbReference type="InterPro" id="IPR004841">
    <property type="entry name" value="AA-permease/SLC12A_dom"/>
</dbReference>
<dbReference type="InterPro" id="IPR050367">
    <property type="entry name" value="APC_superfamily"/>
</dbReference>
<name>A0A6N0NSG6_9CREN</name>
<evidence type="ECO:0000256" key="4">
    <source>
        <dbReference type="ARBA" id="ARBA00023136"/>
    </source>
</evidence>
<dbReference type="PIRSF" id="PIRSF006060">
    <property type="entry name" value="AA_transporter"/>
    <property type="match status" value="1"/>
</dbReference>
<evidence type="ECO:0000313" key="7">
    <source>
        <dbReference type="EMBL" id="QKQ99134.1"/>
    </source>
</evidence>
<dbReference type="EMBL" id="CP049074">
    <property type="protein sequence ID" value="QKQ99134.1"/>
    <property type="molecule type" value="Genomic_DNA"/>
</dbReference>
<protein>
    <submittedName>
        <fullName evidence="7">APC family permease</fullName>
    </submittedName>
</protein>
<dbReference type="PANTHER" id="PTHR42770:SF11">
    <property type="entry name" value="INNER MEMBRANE TRANSPORT PROTEIN YBAT"/>
    <property type="match status" value="1"/>
</dbReference>
<keyword evidence="4 5" id="KW-0472">Membrane</keyword>
<evidence type="ECO:0000256" key="5">
    <source>
        <dbReference type="SAM" id="Phobius"/>
    </source>
</evidence>
<feature type="transmembrane region" description="Helical" evidence="5">
    <location>
        <begin position="117"/>
        <end position="138"/>
    </location>
</feature>
<dbReference type="GO" id="GO:0055085">
    <property type="term" value="P:transmembrane transport"/>
    <property type="evidence" value="ECO:0007669"/>
    <property type="project" value="InterPro"/>
</dbReference>
<feature type="transmembrane region" description="Helical" evidence="5">
    <location>
        <begin position="145"/>
        <end position="166"/>
    </location>
</feature>
<reference evidence="7 8" key="1">
    <citation type="submission" date="2020-02" db="EMBL/GenBank/DDBJ databases">
        <title>Comparative genome analysis reveals the metabolism and evolution of the thermophilic archaeal genus Metallosphaera.</title>
        <authorList>
            <person name="Jiang C."/>
        </authorList>
    </citation>
    <scope>NUCLEOTIDE SEQUENCE [LARGE SCALE GENOMIC DNA]</scope>
    <source>
        <strain evidence="7 8">Ric-A</strain>
    </source>
</reference>
<evidence type="ECO:0000256" key="3">
    <source>
        <dbReference type="ARBA" id="ARBA00022989"/>
    </source>
</evidence>
<dbReference type="Pfam" id="PF00324">
    <property type="entry name" value="AA_permease"/>
    <property type="match status" value="1"/>
</dbReference>
<evidence type="ECO:0000256" key="1">
    <source>
        <dbReference type="ARBA" id="ARBA00004141"/>
    </source>
</evidence>
<dbReference type="Gene3D" id="1.20.1740.10">
    <property type="entry name" value="Amino acid/polyamine transporter I"/>
    <property type="match status" value="1"/>
</dbReference>
<evidence type="ECO:0000313" key="8">
    <source>
        <dbReference type="Proteomes" id="UP000509301"/>
    </source>
</evidence>
<sequence>MSDRTKISPTEVFFLSFGGQSPFISLIAFGTEMILYVGTDSGFAMMVTTLLVMANASVIYSLSKRFTKGGGYYTYALHALTSDLGITTGWMYILYSLSYGGTLMLGGVYVLEQLTGIDPLLLSLLVTIIASAIVIGGVKLSARYAVAVGILEIIAILGLSFYFLFLSGFKFYNPIPSKLPENLPEAILFGIGIPSGYSSVVSFPEEIQNAAKTVSRTSILVPLLGGGLASLFFYSLAAMNFQGNMVSLLLSLFGTVGGIFIAAIAMSDAVLGGIAYLLAGSRTLFNMAKNQHFTSLFSIEYKGQPKVAEVIVSIFVVLTSFFLVRYFGIFTSLGLIAGIAGLSNLYIHMAASVSLARMGRRKPRKHVHEIVFSVFSLVLSSWILFVSFGQLEKYVVYFFLGWIILGFLLAESLEMLREEESGK</sequence>
<feature type="domain" description="Amino acid permease/ SLC12A" evidence="6">
    <location>
        <begin position="43"/>
        <end position="385"/>
    </location>
</feature>
<evidence type="ECO:0000256" key="2">
    <source>
        <dbReference type="ARBA" id="ARBA00022692"/>
    </source>
</evidence>
<dbReference type="KEGG" id="mten:GWK48_00850"/>
<feature type="transmembrane region" description="Helical" evidence="5">
    <location>
        <begin position="333"/>
        <end position="355"/>
    </location>
</feature>
<keyword evidence="8" id="KW-1185">Reference proteome</keyword>
<dbReference type="GO" id="GO:0016020">
    <property type="term" value="C:membrane"/>
    <property type="evidence" value="ECO:0007669"/>
    <property type="project" value="UniProtKB-SubCell"/>
</dbReference>
<keyword evidence="3 5" id="KW-1133">Transmembrane helix</keyword>
<keyword evidence="2 5" id="KW-0812">Transmembrane</keyword>
<dbReference type="RefSeq" id="WP_174628734.1">
    <property type="nucleotide sequence ID" value="NZ_CP049074.1"/>
</dbReference>
<feature type="transmembrane region" description="Helical" evidence="5">
    <location>
        <begin position="43"/>
        <end position="63"/>
    </location>
</feature>
<feature type="transmembrane region" description="Helical" evidence="5">
    <location>
        <begin position="367"/>
        <end position="388"/>
    </location>
</feature>
<feature type="transmembrane region" description="Helical" evidence="5">
    <location>
        <begin position="394"/>
        <end position="413"/>
    </location>
</feature>
<evidence type="ECO:0000259" key="6">
    <source>
        <dbReference type="Pfam" id="PF00324"/>
    </source>
</evidence>
<dbReference type="OrthoDB" id="43026at2157"/>
<feature type="transmembrane region" description="Helical" evidence="5">
    <location>
        <begin position="249"/>
        <end position="279"/>
    </location>
</feature>
<feature type="transmembrane region" description="Helical" evidence="5">
    <location>
        <begin position="219"/>
        <end position="237"/>
    </location>
</feature>
<gene>
    <name evidence="7" type="ORF">GWK48_00850</name>
</gene>
<feature type="transmembrane region" description="Helical" evidence="5">
    <location>
        <begin position="186"/>
        <end position="207"/>
    </location>
</feature>
<dbReference type="AlphaFoldDB" id="A0A6N0NSG6"/>
<feature type="transmembrane region" description="Helical" evidence="5">
    <location>
        <begin position="12"/>
        <end position="37"/>
    </location>
</feature>
<proteinExistence type="predicted"/>
<feature type="transmembrane region" description="Helical" evidence="5">
    <location>
        <begin position="75"/>
        <end position="97"/>
    </location>
</feature>
<feature type="transmembrane region" description="Helical" evidence="5">
    <location>
        <begin position="307"/>
        <end position="327"/>
    </location>
</feature>
<accession>A0A6N0NSG6</accession>
<dbReference type="PANTHER" id="PTHR42770">
    <property type="entry name" value="AMINO ACID TRANSPORTER-RELATED"/>
    <property type="match status" value="1"/>
</dbReference>
<organism evidence="7 8">
    <name type="scientific">Metallosphaera tengchongensis</name>
    <dbReference type="NCBI Taxonomy" id="1532350"/>
    <lineage>
        <taxon>Archaea</taxon>
        <taxon>Thermoproteota</taxon>
        <taxon>Thermoprotei</taxon>
        <taxon>Sulfolobales</taxon>
        <taxon>Sulfolobaceae</taxon>
        <taxon>Metallosphaera</taxon>
    </lineage>
</organism>
<dbReference type="GeneID" id="55640450"/>